<evidence type="ECO:0000256" key="9">
    <source>
        <dbReference type="SAM" id="MobiDB-lite"/>
    </source>
</evidence>
<dbReference type="SUPFAM" id="SSF57959">
    <property type="entry name" value="Leucine zipper domain"/>
    <property type="match status" value="1"/>
</dbReference>
<feature type="compositionally biased region" description="Polar residues" evidence="9">
    <location>
        <begin position="48"/>
        <end position="60"/>
    </location>
</feature>
<evidence type="ECO:0000256" key="7">
    <source>
        <dbReference type="ARBA" id="ARBA00023242"/>
    </source>
</evidence>
<gene>
    <name evidence="10" type="ORF">PACLA_8A077971</name>
</gene>
<keyword evidence="7" id="KW-0539">Nucleus</keyword>
<dbReference type="OrthoDB" id="5984119at2759"/>
<evidence type="ECO:0000256" key="3">
    <source>
        <dbReference type="ARBA" id="ARBA00023015"/>
    </source>
</evidence>
<evidence type="ECO:0000256" key="2">
    <source>
        <dbReference type="ARBA" id="ARBA00009050"/>
    </source>
</evidence>
<evidence type="ECO:0000256" key="6">
    <source>
        <dbReference type="ARBA" id="ARBA00023163"/>
    </source>
</evidence>
<evidence type="ECO:0000256" key="1">
    <source>
        <dbReference type="ARBA" id="ARBA00004123"/>
    </source>
</evidence>
<keyword evidence="3" id="KW-0805">Transcription regulation</keyword>
<organism evidence="10 11">
    <name type="scientific">Paramuricea clavata</name>
    <name type="common">Red gorgonian</name>
    <name type="synonym">Violescent sea-whip</name>
    <dbReference type="NCBI Taxonomy" id="317549"/>
    <lineage>
        <taxon>Eukaryota</taxon>
        <taxon>Metazoa</taxon>
        <taxon>Cnidaria</taxon>
        <taxon>Anthozoa</taxon>
        <taxon>Octocorallia</taxon>
        <taxon>Malacalcyonacea</taxon>
        <taxon>Plexauridae</taxon>
        <taxon>Paramuricea</taxon>
    </lineage>
</organism>
<keyword evidence="4" id="KW-0238">DNA-binding</keyword>
<name>A0A7D9EID8_PARCT</name>
<keyword evidence="5" id="KW-0010">Activator</keyword>
<dbReference type="PANTHER" id="PTHR21051">
    <property type="entry name" value="CAMP-RESPONSIVE ELEMENT-BINDING PROTEIN-LIKE 2"/>
    <property type="match status" value="1"/>
</dbReference>
<dbReference type="GO" id="GO:0003677">
    <property type="term" value="F:DNA binding"/>
    <property type="evidence" value="ECO:0007669"/>
    <property type="project" value="UniProtKB-KW"/>
</dbReference>
<evidence type="ECO:0000313" key="11">
    <source>
        <dbReference type="Proteomes" id="UP001152795"/>
    </source>
</evidence>
<dbReference type="AlphaFoldDB" id="A0A7D9EID8"/>
<dbReference type="EMBL" id="CACRXK020006612">
    <property type="protein sequence ID" value="CAB4009910.1"/>
    <property type="molecule type" value="Genomic_DNA"/>
</dbReference>
<evidence type="ECO:0000256" key="8">
    <source>
        <dbReference type="SAM" id="Coils"/>
    </source>
</evidence>
<comment type="caution">
    <text evidence="10">The sequence shown here is derived from an EMBL/GenBank/DDBJ whole genome shotgun (WGS) entry which is preliminary data.</text>
</comment>
<dbReference type="InterPro" id="IPR046347">
    <property type="entry name" value="bZIP_sf"/>
</dbReference>
<proteinExistence type="inferred from homology"/>
<evidence type="ECO:0000256" key="5">
    <source>
        <dbReference type="ARBA" id="ARBA00023159"/>
    </source>
</evidence>
<accession>A0A7D9EID8</accession>
<feature type="region of interest" description="Disordered" evidence="9">
    <location>
        <begin position="1"/>
        <end position="108"/>
    </location>
</feature>
<dbReference type="PANTHER" id="PTHR21051:SF4">
    <property type="entry name" value="CAMP-RESPONSIVE ELEMENT-BINDING PROTEIN-LIKE 2"/>
    <property type="match status" value="1"/>
</dbReference>
<evidence type="ECO:0000313" key="10">
    <source>
        <dbReference type="EMBL" id="CAB4009910.1"/>
    </source>
</evidence>
<feature type="compositionally biased region" description="Polar residues" evidence="9">
    <location>
        <begin position="16"/>
        <end position="32"/>
    </location>
</feature>
<dbReference type="InterPro" id="IPR039250">
    <property type="entry name" value="CREBL2/REPTOR-BP"/>
</dbReference>
<comment type="similarity">
    <text evidence="2">Belongs to the bZIP family. ATF subfamily.</text>
</comment>
<evidence type="ECO:0000256" key="4">
    <source>
        <dbReference type="ARBA" id="ARBA00023125"/>
    </source>
</evidence>
<reference evidence="10" key="1">
    <citation type="submission" date="2020-04" db="EMBL/GenBank/DDBJ databases">
        <authorList>
            <person name="Alioto T."/>
            <person name="Alioto T."/>
            <person name="Gomez Garrido J."/>
        </authorList>
    </citation>
    <scope>NUCLEOTIDE SEQUENCE</scope>
    <source>
        <strain evidence="10">A484AB</strain>
    </source>
</reference>
<dbReference type="GO" id="GO:0005634">
    <property type="term" value="C:nucleus"/>
    <property type="evidence" value="ECO:0007669"/>
    <property type="project" value="UniProtKB-SubCell"/>
</dbReference>
<protein>
    <submittedName>
        <fullName evidence="10">cAMP-responsive element-binding -like 2</fullName>
    </submittedName>
</protein>
<keyword evidence="6" id="KW-0804">Transcription</keyword>
<dbReference type="Proteomes" id="UP001152795">
    <property type="component" value="Unassembled WGS sequence"/>
</dbReference>
<dbReference type="Gene3D" id="1.20.5.170">
    <property type="match status" value="1"/>
</dbReference>
<keyword evidence="8" id="KW-0175">Coiled coil</keyword>
<feature type="compositionally biased region" description="Basic and acidic residues" evidence="9">
    <location>
        <begin position="95"/>
        <end position="107"/>
    </location>
</feature>
<comment type="subcellular location">
    <subcellularLocation>
        <location evidence="1">Nucleus</location>
    </subcellularLocation>
</comment>
<dbReference type="GO" id="GO:0003700">
    <property type="term" value="F:DNA-binding transcription factor activity"/>
    <property type="evidence" value="ECO:0007669"/>
    <property type="project" value="InterPro"/>
</dbReference>
<feature type="coiled-coil region" evidence="8">
    <location>
        <begin position="108"/>
        <end position="135"/>
    </location>
</feature>
<keyword evidence="11" id="KW-1185">Reference proteome</keyword>
<sequence>MDVPRILVREEDPYNDVSSPEQNQEGASTSIDYNYLALPTRPRRLKRNSMSSVDSTSSEKLSVDEEQSEQASPSETPKRTGKKRGRKPTQMNLEAKLERSRQSARECRARKKIRYQCLEDTIAEKEAKVYSLRKEVHKYIGWAKSIDNGTVPEDLADFLDKATPSVKSED</sequence>